<dbReference type="RefSeq" id="XP_058307275.1">
    <property type="nucleotide sequence ID" value="XM_058453084.1"/>
</dbReference>
<accession>A0A9W9MHE0</accession>
<dbReference type="AlphaFoldDB" id="A0A9W9MHE0"/>
<dbReference type="EMBL" id="JAPQKR010000013">
    <property type="protein sequence ID" value="KAJ5201359.1"/>
    <property type="molecule type" value="Genomic_DNA"/>
</dbReference>
<keyword evidence="2" id="KW-1185">Reference proteome</keyword>
<proteinExistence type="predicted"/>
<reference evidence="1" key="1">
    <citation type="submission" date="2022-12" db="EMBL/GenBank/DDBJ databases">
        <authorList>
            <person name="Petersen C."/>
        </authorList>
    </citation>
    <scope>NUCLEOTIDE SEQUENCE</scope>
    <source>
        <strain evidence="1">IBT 15544</strain>
    </source>
</reference>
<reference evidence="1" key="2">
    <citation type="journal article" date="2023" name="IMA Fungus">
        <title>Comparative genomic study of the Penicillium genus elucidates a diverse pangenome and 15 lateral gene transfer events.</title>
        <authorList>
            <person name="Petersen C."/>
            <person name="Sorensen T."/>
            <person name="Nielsen M.R."/>
            <person name="Sondergaard T.E."/>
            <person name="Sorensen J.L."/>
            <person name="Fitzpatrick D.A."/>
            <person name="Frisvad J.C."/>
            <person name="Nielsen K.L."/>
        </authorList>
    </citation>
    <scope>NUCLEOTIDE SEQUENCE</scope>
    <source>
        <strain evidence="1">IBT 15544</strain>
    </source>
</reference>
<evidence type="ECO:0000313" key="1">
    <source>
        <dbReference type="EMBL" id="KAJ5201359.1"/>
    </source>
</evidence>
<dbReference type="GeneID" id="83180385"/>
<sequence length="164" mass="18730">MELRKRGKILALTSHLNAHIGHLERISEEQGRMTPSDSSKLQQYSRDIVQVSRDYCEHIQRLQNLERTKPPGKLASEFLLKRECRPHARWKLEKIASQLRWGCCLRQCRCCERWSAIQIDTGSAKTMHFDNDCDCCARYNKPIATTPVPATTLATTSIATTCVA</sequence>
<organism evidence="1 2">
    <name type="scientific">Penicillium cinerascens</name>
    <dbReference type="NCBI Taxonomy" id="70096"/>
    <lineage>
        <taxon>Eukaryota</taxon>
        <taxon>Fungi</taxon>
        <taxon>Dikarya</taxon>
        <taxon>Ascomycota</taxon>
        <taxon>Pezizomycotina</taxon>
        <taxon>Eurotiomycetes</taxon>
        <taxon>Eurotiomycetidae</taxon>
        <taxon>Eurotiales</taxon>
        <taxon>Aspergillaceae</taxon>
        <taxon>Penicillium</taxon>
    </lineage>
</organism>
<comment type="caution">
    <text evidence="1">The sequence shown here is derived from an EMBL/GenBank/DDBJ whole genome shotgun (WGS) entry which is preliminary data.</text>
</comment>
<name>A0A9W9MHE0_9EURO</name>
<protein>
    <submittedName>
        <fullName evidence="1">Uncharacterized protein</fullName>
    </submittedName>
</protein>
<gene>
    <name evidence="1" type="ORF">N7498_006022</name>
</gene>
<evidence type="ECO:0000313" key="2">
    <source>
        <dbReference type="Proteomes" id="UP001150904"/>
    </source>
</evidence>
<dbReference type="OrthoDB" id="4368377at2759"/>
<dbReference type="Proteomes" id="UP001150904">
    <property type="component" value="Unassembled WGS sequence"/>
</dbReference>